<keyword evidence="3" id="KW-1185">Reference proteome</keyword>
<dbReference type="InterPro" id="IPR000222">
    <property type="entry name" value="PP2C_BS"/>
</dbReference>
<reference evidence="2 3" key="1">
    <citation type="journal article" date="2018" name="PLoS ONE">
        <title>The draft genome of Kipferlia bialata reveals reductive genome evolution in fornicate parasites.</title>
        <authorList>
            <person name="Tanifuji G."/>
            <person name="Takabayashi S."/>
            <person name="Kume K."/>
            <person name="Takagi M."/>
            <person name="Nakayama T."/>
            <person name="Kamikawa R."/>
            <person name="Inagaki Y."/>
            <person name="Hashimoto T."/>
        </authorList>
    </citation>
    <scope>NUCLEOTIDE SEQUENCE [LARGE SCALE GENOMIC DNA]</scope>
    <source>
        <strain evidence="2">NY0173</strain>
    </source>
</reference>
<dbReference type="Gene3D" id="3.60.40.10">
    <property type="entry name" value="PPM-type phosphatase domain"/>
    <property type="match status" value="1"/>
</dbReference>
<evidence type="ECO:0000256" key="1">
    <source>
        <dbReference type="SAM" id="MobiDB-lite"/>
    </source>
</evidence>
<comment type="caution">
    <text evidence="2">The sequence shown here is derived from an EMBL/GenBank/DDBJ whole genome shotgun (WGS) entry which is preliminary data.</text>
</comment>
<dbReference type="AlphaFoldDB" id="A0A9K3GLX6"/>
<dbReference type="PROSITE" id="PS01032">
    <property type="entry name" value="PPM_1"/>
    <property type="match status" value="1"/>
</dbReference>
<protein>
    <recommendedName>
        <fullName evidence="4">PPM-type phosphatase domain-containing protein</fullName>
    </recommendedName>
</protein>
<accession>A0A9K3GLX6</accession>
<dbReference type="SUPFAM" id="SSF81606">
    <property type="entry name" value="PP2C-like"/>
    <property type="match status" value="1"/>
</dbReference>
<name>A0A9K3GLX6_9EUKA</name>
<dbReference type="OrthoDB" id="10264738at2759"/>
<proteinExistence type="predicted"/>
<dbReference type="Proteomes" id="UP000265618">
    <property type="component" value="Unassembled WGS sequence"/>
</dbReference>
<evidence type="ECO:0000313" key="2">
    <source>
        <dbReference type="EMBL" id="GIQ87075.1"/>
    </source>
</evidence>
<dbReference type="EMBL" id="BDIP01002955">
    <property type="protein sequence ID" value="GIQ87075.1"/>
    <property type="molecule type" value="Genomic_DNA"/>
</dbReference>
<dbReference type="InterPro" id="IPR036457">
    <property type="entry name" value="PPM-type-like_dom_sf"/>
</dbReference>
<dbReference type="GO" id="GO:0043169">
    <property type="term" value="F:cation binding"/>
    <property type="evidence" value="ECO:0007669"/>
    <property type="project" value="InterPro"/>
</dbReference>
<feature type="non-terminal residue" evidence="2">
    <location>
        <position position="495"/>
    </location>
</feature>
<evidence type="ECO:0000313" key="3">
    <source>
        <dbReference type="Proteomes" id="UP000265618"/>
    </source>
</evidence>
<gene>
    <name evidence="2" type="ORF">KIPB_009044</name>
</gene>
<feature type="region of interest" description="Disordered" evidence="1">
    <location>
        <begin position="305"/>
        <end position="324"/>
    </location>
</feature>
<organism evidence="2 3">
    <name type="scientific">Kipferlia bialata</name>
    <dbReference type="NCBI Taxonomy" id="797122"/>
    <lineage>
        <taxon>Eukaryota</taxon>
        <taxon>Metamonada</taxon>
        <taxon>Carpediemonas-like organisms</taxon>
        <taxon>Kipferlia</taxon>
    </lineage>
</organism>
<feature type="region of interest" description="Disordered" evidence="1">
    <location>
        <begin position="335"/>
        <end position="430"/>
    </location>
</feature>
<sequence length="495" mass="53964">MAEVHHKMSVYDGMFLWGGVSVTGKRRTNEDADCLVDLRNVGPRFDDADSQTWTFVGLFDGHGTERVSQFCAEEVPKQLVGSKPFPENMPDALKRAFCYSDKFILRSLYLYAAQHPVWPSIASGSVTGSVRPSIRDLTLGTQTQSKTKDMTIRESINGDTISVQTRQIEAQAPADTEGPAPSLLVDRDAVPVDVDVDVVLTTGVLSHSFQFGQEVKKVVEEADAANAQEAAVERERERESLCVVTQEQAEEDRALLASLVGDHVHAVVIEESGVSSSEAGGSGPDCPVQYDCYATMGDCYYSEGDSHSEYGSSDEGLDENPVPATRHSRPLIEIAPLGEDSIYPVPSSDGSSTPQESDEMQYRRPAQLPVASSSPAAVRTHRHSRRSSQSVSRSGSEGKAMKIARPGPDRIGGPITDPEREGDSQGWQVPDTEQGRLVALNRACDKQAKLQTELEDSKAAVWSMISDKHATEILAYLRDQQAQAQESDTENEEMT</sequence>
<evidence type="ECO:0008006" key="4">
    <source>
        <dbReference type="Google" id="ProtNLM"/>
    </source>
</evidence>